<dbReference type="Gene3D" id="1.10.1670.10">
    <property type="entry name" value="Helix-hairpin-Helix base-excision DNA repair enzymes (C-terminal)"/>
    <property type="match status" value="1"/>
</dbReference>
<feature type="region of interest" description="Disordered" evidence="1">
    <location>
        <begin position="1"/>
        <end position="64"/>
    </location>
</feature>
<dbReference type="Proteomes" id="UP000812966">
    <property type="component" value="Unassembled WGS sequence"/>
</dbReference>
<evidence type="ECO:0000256" key="1">
    <source>
        <dbReference type="SAM" id="MobiDB-lite"/>
    </source>
</evidence>
<feature type="compositionally biased region" description="Acidic residues" evidence="1">
    <location>
        <begin position="399"/>
        <end position="414"/>
    </location>
</feature>
<comment type="caution">
    <text evidence="3">The sequence shown here is derived from an EMBL/GenBank/DDBJ whole genome shotgun (WGS) entry which is preliminary data.</text>
</comment>
<evidence type="ECO:0000313" key="3">
    <source>
        <dbReference type="EMBL" id="KAG7567080.1"/>
    </source>
</evidence>
<feature type="domain" description="HhH-GPD" evidence="2">
    <location>
        <begin position="119"/>
        <end position="333"/>
    </location>
</feature>
<dbReference type="GO" id="GO:0000702">
    <property type="term" value="F:oxidized base lesion DNA N-glycosylase activity"/>
    <property type="evidence" value="ECO:0007669"/>
    <property type="project" value="UniProtKB-ARBA"/>
</dbReference>
<dbReference type="Gene3D" id="1.10.340.30">
    <property type="entry name" value="Hypothetical protein, domain 2"/>
    <property type="match status" value="1"/>
</dbReference>
<dbReference type="InterPro" id="IPR023170">
    <property type="entry name" value="HhH_base_excis_C"/>
</dbReference>
<dbReference type="GO" id="GO:0006285">
    <property type="term" value="P:base-excision repair, AP site formation"/>
    <property type="evidence" value="ECO:0007669"/>
    <property type="project" value="UniProtKB-ARBA"/>
</dbReference>
<feature type="compositionally biased region" description="Basic and acidic residues" evidence="1">
    <location>
        <begin position="202"/>
        <end position="211"/>
    </location>
</feature>
<feature type="region of interest" description="Disordered" evidence="1">
    <location>
        <begin position="202"/>
        <end position="224"/>
    </location>
</feature>
<evidence type="ECO:0000313" key="4">
    <source>
        <dbReference type="Proteomes" id="UP000812966"/>
    </source>
</evidence>
<dbReference type="Pfam" id="PF00730">
    <property type="entry name" value="HhH-GPD"/>
    <property type="match status" value="1"/>
</dbReference>
<dbReference type="PANTHER" id="PTHR47203:SF1">
    <property type="entry name" value="HYPOTHETICAL BASE EXCISION DNA REPAIR PROTEIN (EUROFUNG)"/>
    <property type="match status" value="1"/>
</dbReference>
<keyword evidence="4" id="KW-1185">Reference proteome</keyword>
<feature type="region of interest" description="Disordered" evidence="1">
    <location>
        <begin position="358"/>
        <end position="414"/>
    </location>
</feature>
<feature type="compositionally biased region" description="Basic residues" evidence="1">
    <location>
        <begin position="1"/>
        <end position="10"/>
    </location>
</feature>
<proteinExistence type="predicted"/>
<accession>A0A8K0JV40</accession>
<dbReference type="PANTHER" id="PTHR47203">
    <property type="match status" value="1"/>
</dbReference>
<protein>
    <recommendedName>
        <fullName evidence="2">HhH-GPD domain-containing protein</fullName>
    </recommendedName>
</protein>
<dbReference type="SUPFAM" id="SSF48150">
    <property type="entry name" value="DNA-glycosylase"/>
    <property type="match status" value="1"/>
</dbReference>
<dbReference type="CDD" id="cd00056">
    <property type="entry name" value="ENDO3c"/>
    <property type="match status" value="1"/>
</dbReference>
<dbReference type="InterPro" id="IPR003265">
    <property type="entry name" value="HhH-GPD_domain"/>
</dbReference>
<dbReference type="EMBL" id="JABELV010000016">
    <property type="protein sequence ID" value="KAG7567080.1"/>
    <property type="molecule type" value="Genomic_DNA"/>
</dbReference>
<name>A0A8K0JV40_9TREE</name>
<organism evidence="3 4">
    <name type="scientific">Filobasidium floriforme</name>
    <dbReference type="NCBI Taxonomy" id="5210"/>
    <lineage>
        <taxon>Eukaryota</taxon>
        <taxon>Fungi</taxon>
        <taxon>Dikarya</taxon>
        <taxon>Basidiomycota</taxon>
        <taxon>Agaricomycotina</taxon>
        <taxon>Tremellomycetes</taxon>
        <taxon>Filobasidiales</taxon>
        <taxon>Filobasidiaceae</taxon>
        <taxon>Filobasidium</taxon>
    </lineage>
</organism>
<evidence type="ECO:0000259" key="2">
    <source>
        <dbReference type="SMART" id="SM00478"/>
    </source>
</evidence>
<gene>
    <name evidence="3" type="ORF">FFLO_01206</name>
</gene>
<reference evidence="3" key="1">
    <citation type="submission" date="2020-04" db="EMBL/GenBank/DDBJ databases">
        <title>Analysis of mating type loci in Filobasidium floriforme.</title>
        <authorList>
            <person name="Nowrousian M."/>
        </authorList>
    </citation>
    <scope>NUCLEOTIDE SEQUENCE</scope>
    <source>
        <strain evidence="3">CBS 6242</strain>
    </source>
</reference>
<dbReference type="SMART" id="SM00478">
    <property type="entry name" value="ENDO3c"/>
    <property type="match status" value="1"/>
</dbReference>
<dbReference type="AlphaFoldDB" id="A0A8K0JV40"/>
<sequence length="414" mass="45932">MRRSTRSKRSAKLEAEDEVDELDDAIGELVENPPSGRSTGSAAESKPKTAPKNKNKYNLTPGQTPFPDYPHPTREECQNVIDLLSTVHEKPERTMLPSVTVPGCGEVPAVLDSLMRTMLSAATTTANSSRAFQNIVEKYGLLTEGIGKGSVDWDKVRLGTQQELFKAIQCGGLAQNKSKNIKAVLDMVHEENQERREAILAAKKETPKETAGESSHLPPGVKRETSQELSDEIYTADANVLSLNYLHALSTDEAMSKLTSYPGVGVKTASCVILFNFGRGSFAVDTHVWRLCRWLGWVPGYATRNQTYSHCDVRIPDEMKYDLHGLFWKHGKYCPKCRMIPVKDRPQHEQMVCPIDDLIKANGGRKQPEEGGKRKKKTSAKPRATQNSSKGKKRKAESSEEEESELSDLGDESD</sequence>
<feature type="compositionally biased region" description="Acidic residues" evidence="1">
    <location>
        <begin position="15"/>
        <end position="26"/>
    </location>
</feature>
<dbReference type="InterPro" id="IPR011257">
    <property type="entry name" value="DNA_glycosylase"/>
</dbReference>